<evidence type="ECO:0000313" key="1">
    <source>
        <dbReference type="EMBL" id="CAD8117411.1"/>
    </source>
</evidence>
<organism evidence="1 2">
    <name type="scientific">Paramecium sonneborni</name>
    <dbReference type="NCBI Taxonomy" id="65129"/>
    <lineage>
        <taxon>Eukaryota</taxon>
        <taxon>Sar</taxon>
        <taxon>Alveolata</taxon>
        <taxon>Ciliophora</taxon>
        <taxon>Intramacronucleata</taxon>
        <taxon>Oligohymenophorea</taxon>
        <taxon>Peniculida</taxon>
        <taxon>Parameciidae</taxon>
        <taxon>Paramecium</taxon>
    </lineage>
</organism>
<accession>A0A8S1QPW1</accession>
<gene>
    <name evidence="1" type="ORF">PSON_ATCC_30995.1.T1130208</name>
</gene>
<name>A0A8S1QPW1_9CILI</name>
<keyword evidence="2" id="KW-1185">Reference proteome</keyword>
<dbReference type="Proteomes" id="UP000692954">
    <property type="component" value="Unassembled WGS sequence"/>
</dbReference>
<comment type="caution">
    <text evidence="1">The sequence shown here is derived from an EMBL/GenBank/DDBJ whole genome shotgun (WGS) entry which is preliminary data.</text>
</comment>
<dbReference type="EMBL" id="CAJJDN010000113">
    <property type="protein sequence ID" value="CAD8117411.1"/>
    <property type="molecule type" value="Genomic_DNA"/>
</dbReference>
<dbReference type="AlphaFoldDB" id="A0A8S1QPW1"/>
<sequence>MQLYNFIFHFKQFISLRSYRYIFAVALKSDVSTPFQIYKGLNIINVQTPSANAHVTNLATPIKLSNLQPYQTYSIYIIAASDLPEYSHFPDALSTLLCTTKKLTDRETFENIYYKLLKVALIIFFIFF</sequence>
<evidence type="ECO:0000313" key="2">
    <source>
        <dbReference type="Proteomes" id="UP000692954"/>
    </source>
</evidence>
<protein>
    <submittedName>
        <fullName evidence="1">Uncharacterized protein</fullName>
    </submittedName>
</protein>
<reference evidence="1" key="1">
    <citation type="submission" date="2021-01" db="EMBL/GenBank/DDBJ databases">
        <authorList>
            <consortium name="Genoscope - CEA"/>
            <person name="William W."/>
        </authorList>
    </citation>
    <scope>NUCLEOTIDE SEQUENCE</scope>
</reference>
<proteinExistence type="predicted"/>